<keyword evidence="1" id="KW-1133">Transmembrane helix</keyword>
<feature type="transmembrane region" description="Helical" evidence="1">
    <location>
        <begin position="189"/>
        <end position="211"/>
    </location>
</feature>
<feature type="transmembrane region" description="Helical" evidence="1">
    <location>
        <begin position="85"/>
        <end position="111"/>
    </location>
</feature>
<dbReference type="Proteomes" id="UP000072189">
    <property type="component" value="Unassembled WGS sequence"/>
</dbReference>
<sequence>MISRLQTRLLIFAVAALVVMLVLSLLVEFAPWLLLAILFAVAGVVLVVIVATVVAAVAVAIALPPLRPIAEISILGKHAMGLGKLLVRLLAFFGNTALAWLVALSVAFQSAGSVDVSSVPRDLWGIFVSLAAVSAYFFWLWIAGDLLRARKVGRQRGLVRISREWLPRLGSPTIERALLRVAAWLVGDAWALLFSLVVGPFVLAGGVLILYDVAWPTGA</sequence>
<keyword evidence="1" id="KW-0472">Membrane</keyword>
<evidence type="ECO:0000313" key="3">
    <source>
        <dbReference type="Proteomes" id="UP000072189"/>
    </source>
</evidence>
<feature type="transmembrane region" description="Helical" evidence="1">
    <location>
        <begin position="123"/>
        <end position="147"/>
    </location>
</feature>
<dbReference type="AlphaFoldDB" id="A0A147FCU8"/>
<feature type="transmembrane region" description="Helical" evidence="1">
    <location>
        <begin position="9"/>
        <end position="27"/>
    </location>
</feature>
<reference evidence="2 3" key="1">
    <citation type="journal article" date="2016" name="Front. Microbiol.">
        <title>Genomic Resource of Rice Seed Associated Bacteria.</title>
        <authorList>
            <person name="Midha S."/>
            <person name="Bansal K."/>
            <person name="Sharma S."/>
            <person name="Kumar N."/>
            <person name="Patil P.P."/>
            <person name="Chaudhry V."/>
            <person name="Patil P.B."/>
        </authorList>
    </citation>
    <scope>NUCLEOTIDE SEQUENCE [LARGE SCALE GENOMIC DNA]</scope>
    <source>
        <strain evidence="2 3">RSA3</strain>
    </source>
</reference>
<dbReference type="RefSeq" id="WP_153004625.1">
    <property type="nucleotide sequence ID" value="NZ_LDRV01000001.1"/>
</dbReference>
<gene>
    <name evidence="2" type="ORF">RSA3_00400</name>
</gene>
<proteinExistence type="predicted"/>
<dbReference type="PATRIC" id="fig|2033.7.peg.88"/>
<accession>A0A147FCU8</accession>
<keyword evidence="1" id="KW-0812">Transmembrane</keyword>
<organism evidence="2 3">
    <name type="scientific">Microbacterium testaceum</name>
    <name type="common">Aureobacterium testaceum</name>
    <name type="synonym">Brevibacterium testaceum</name>
    <dbReference type="NCBI Taxonomy" id="2033"/>
    <lineage>
        <taxon>Bacteria</taxon>
        <taxon>Bacillati</taxon>
        <taxon>Actinomycetota</taxon>
        <taxon>Actinomycetes</taxon>
        <taxon>Micrococcales</taxon>
        <taxon>Microbacteriaceae</taxon>
        <taxon>Microbacterium</taxon>
    </lineage>
</organism>
<dbReference type="EMBL" id="LDRV01000001">
    <property type="protein sequence ID" value="KTS14404.1"/>
    <property type="molecule type" value="Genomic_DNA"/>
</dbReference>
<name>A0A147FCU8_MICTE</name>
<evidence type="ECO:0000256" key="1">
    <source>
        <dbReference type="SAM" id="Phobius"/>
    </source>
</evidence>
<feature type="transmembrane region" description="Helical" evidence="1">
    <location>
        <begin position="33"/>
        <end position="64"/>
    </location>
</feature>
<comment type="caution">
    <text evidence="2">The sequence shown here is derived from an EMBL/GenBank/DDBJ whole genome shotgun (WGS) entry which is preliminary data.</text>
</comment>
<protein>
    <submittedName>
        <fullName evidence="2">Uncharacterized protein</fullName>
    </submittedName>
</protein>
<evidence type="ECO:0000313" key="2">
    <source>
        <dbReference type="EMBL" id="KTS14404.1"/>
    </source>
</evidence>